<sequence length="179" mass="19958">MDFSLSYPAVGAICAALIAGLISFVVTVLAKDQKVSEFRQAWIDALRSDAAELVSHLAISALALKGKRVLAEQGHVIADFEIAGYKEFVVVKGCILRIRLRLNPKEHKQLLSVLQELDFGEGGTIEHAESVLNEFTTEVQKVLKFEWERVKKGELSIRCVRWGGLMLFVLVICRNSDFI</sequence>
<keyword evidence="1" id="KW-0472">Membrane</keyword>
<keyword evidence="1" id="KW-1133">Transmembrane helix</keyword>
<proteinExistence type="predicted"/>
<accession>A0A7Y1MV80</accession>
<dbReference type="RefSeq" id="WP_169899114.1">
    <property type="nucleotide sequence ID" value="NZ_JAAQYP010000076.1"/>
</dbReference>
<dbReference type="Proteomes" id="UP000542111">
    <property type="component" value="Unassembled WGS sequence"/>
</dbReference>
<comment type="caution">
    <text evidence="2">The sequence shown here is derived from an EMBL/GenBank/DDBJ whole genome shotgun (WGS) entry which is preliminary data.</text>
</comment>
<feature type="transmembrane region" description="Helical" evidence="1">
    <location>
        <begin position="6"/>
        <end position="30"/>
    </location>
</feature>
<organism evidence="2 3">
    <name type="scientific">Pseudomonas gessardii</name>
    <dbReference type="NCBI Taxonomy" id="78544"/>
    <lineage>
        <taxon>Bacteria</taxon>
        <taxon>Pseudomonadati</taxon>
        <taxon>Pseudomonadota</taxon>
        <taxon>Gammaproteobacteria</taxon>
        <taxon>Pseudomonadales</taxon>
        <taxon>Pseudomonadaceae</taxon>
        <taxon>Pseudomonas</taxon>
    </lineage>
</organism>
<name>A0A7Y1MV80_9PSED</name>
<dbReference type="EMBL" id="JAAQYP010000076">
    <property type="protein sequence ID" value="NNA98994.1"/>
    <property type="molecule type" value="Genomic_DNA"/>
</dbReference>
<reference evidence="2 3" key="1">
    <citation type="journal article" date="2020" name="Front. Microbiol.">
        <title>Genetic Organization of the aprX-lipA2 Operon Affects the Proteolytic Potential of Pseudomonas Species in Milk.</title>
        <authorList>
            <person name="Maier C."/>
            <person name="Huptas C."/>
            <person name="von Neubeck M."/>
            <person name="Scherer S."/>
            <person name="Wenning M."/>
            <person name="Lucking G."/>
        </authorList>
    </citation>
    <scope>NUCLEOTIDE SEQUENCE [LARGE SCALE GENOMIC DNA]</scope>
    <source>
        <strain evidence="2 3">G4779</strain>
    </source>
</reference>
<evidence type="ECO:0000313" key="2">
    <source>
        <dbReference type="EMBL" id="NNA98994.1"/>
    </source>
</evidence>
<protein>
    <submittedName>
        <fullName evidence="2">Uncharacterized protein</fullName>
    </submittedName>
</protein>
<keyword evidence="1" id="KW-0812">Transmembrane</keyword>
<dbReference type="AlphaFoldDB" id="A0A7Y1MV80"/>
<evidence type="ECO:0000256" key="1">
    <source>
        <dbReference type="SAM" id="Phobius"/>
    </source>
</evidence>
<evidence type="ECO:0000313" key="3">
    <source>
        <dbReference type="Proteomes" id="UP000542111"/>
    </source>
</evidence>
<gene>
    <name evidence="2" type="ORF">HBO33_28010</name>
</gene>